<dbReference type="RefSeq" id="WP_210655542.1">
    <property type="nucleotide sequence ID" value="NZ_JAGKQQ010000001.1"/>
</dbReference>
<gene>
    <name evidence="2" type="ORF">J8F10_16865</name>
</gene>
<reference evidence="2 3" key="1">
    <citation type="submission" date="2021-04" db="EMBL/GenBank/DDBJ databases">
        <authorList>
            <person name="Ivanova A."/>
        </authorList>
    </citation>
    <scope>NUCLEOTIDE SEQUENCE [LARGE SCALE GENOMIC DNA]</scope>
    <source>
        <strain evidence="2 3">G18</strain>
    </source>
</reference>
<keyword evidence="3" id="KW-1185">Reference proteome</keyword>
<comment type="caution">
    <text evidence="2">The sequence shown here is derived from an EMBL/GenBank/DDBJ whole genome shotgun (WGS) entry which is preliminary data.</text>
</comment>
<dbReference type="SMART" id="SM00465">
    <property type="entry name" value="GIYc"/>
    <property type="match status" value="1"/>
</dbReference>
<dbReference type="Proteomes" id="UP000676565">
    <property type="component" value="Unassembled WGS sequence"/>
</dbReference>
<organism evidence="2 3">
    <name type="scientific">Gemmata palustris</name>
    <dbReference type="NCBI Taxonomy" id="2822762"/>
    <lineage>
        <taxon>Bacteria</taxon>
        <taxon>Pseudomonadati</taxon>
        <taxon>Planctomycetota</taxon>
        <taxon>Planctomycetia</taxon>
        <taxon>Gemmatales</taxon>
        <taxon>Gemmataceae</taxon>
        <taxon>Gemmata</taxon>
    </lineage>
</organism>
<dbReference type="EMBL" id="JAGKQQ010000001">
    <property type="protein sequence ID" value="MBP3956945.1"/>
    <property type="molecule type" value="Genomic_DNA"/>
</dbReference>
<dbReference type="Pfam" id="PF01541">
    <property type="entry name" value="GIY-YIG"/>
    <property type="match status" value="1"/>
</dbReference>
<dbReference type="SUPFAM" id="SSF82771">
    <property type="entry name" value="GIY-YIG endonuclease"/>
    <property type="match status" value="1"/>
</dbReference>
<dbReference type="InterPro" id="IPR000305">
    <property type="entry name" value="GIY-YIG_endonuc"/>
</dbReference>
<dbReference type="Gene3D" id="3.40.1440.10">
    <property type="entry name" value="GIY-YIG endonuclease"/>
    <property type="match status" value="1"/>
</dbReference>
<evidence type="ECO:0000259" key="1">
    <source>
        <dbReference type="PROSITE" id="PS50164"/>
    </source>
</evidence>
<accession>A0ABS5BUG7</accession>
<proteinExistence type="predicted"/>
<feature type="domain" description="GIY-YIG" evidence="1">
    <location>
        <begin position="18"/>
        <end position="92"/>
    </location>
</feature>
<dbReference type="InterPro" id="IPR035901">
    <property type="entry name" value="GIY-YIG_endonuc_sf"/>
</dbReference>
<dbReference type="PROSITE" id="PS50164">
    <property type="entry name" value="GIY_YIG"/>
    <property type="match status" value="1"/>
</dbReference>
<evidence type="ECO:0000313" key="3">
    <source>
        <dbReference type="Proteomes" id="UP000676565"/>
    </source>
</evidence>
<protein>
    <submittedName>
        <fullName evidence="2">GIY-YIG nuclease family protein</fullName>
    </submittedName>
</protein>
<evidence type="ECO:0000313" key="2">
    <source>
        <dbReference type="EMBL" id="MBP3956945.1"/>
    </source>
</evidence>
<name>A0ABS5BUG7_9BACT</name>
<sequence length="94" mass="11143">MPFWNIKWYRFDAGNLPAVGGVYGILNNARLVIYVGRTEDLSRRIGEHRNDYYHCMHRQYPVSIVFEVITTEKERIIRERALIAEYHPPCNKTC</sequence>